<feature type="compositionally biased region" description="Basic residues" evidence="1">
    <location>
        <begin position="188"/>
        <end position="198"/>
    </location>
</feature>
<protein>
    <submittedName>
        <fullName evidence="3">Uncharacterized protein</fullName>
    </submittedName>
</protein>
<evidence type="ECO:0000256" key="2">
    <source>
        <dbReference type="SAM" id="Phobius"/>
    </source>
</evidence>
<evidence type="ECO:0000313" key="3">
    <source>
        <dbReference type="EMBL" id="KAJ5728058.1"/>
    </source>
</evidence>
<keyword evidence="2" id="KW-0812">Transmembrane</keyword>
<keyword evidence="2" id="KW-1133">Transmembrane helix</keyword>
<feature type="region of interest" description="Disordered" evidence="1">
    <location>
        <begin position="161"/>
        <end position="264"/>
    </location>
</feature>
<evidence type="ECO:0000313" key="4">
    <source>
        <dbReference type="Proteomes" id="UP001215712"/>
    </source>
</evidence>
<dbReference type="Proteomes" id="UP001215712">
    <property type="component" value="Unassembled WGS sequence"/>
</dbReference>
<reference evidence="3" key="1">
    <citation type="journal article" date="2023" name="IMA Fungus">
        <title>Comparative genomic study of the Penicillium genus elucidates a diverse pangenome and 15 lateral gene transfer events.</title>
        <authorList>
            <person name="Petersen C."/>
            <person name="Sorensen T."/>
            <person name="Nielsen M.R."/>
            <person name="Sondergaard T.E."/>
            <person name="Sorensen J.L."/>
            <person name="Fitzpatrick D.A."/>
            <person name="Frisvad J.C."/>
            <person name="Nielsen K.L."/>
        </authorList>
    </citation>
    <scope>NUCLEOTIDE SEQUENCE</scope>
    <source>
        <strain evidence="3">IBT 17514</strain>
    </source>
</reference>
<feature type="transmembrane region" description="Helical" evidence="2">
    <location>
        <begin position="77"/>
        <end position="97"/>
    </location>
</feature>
<feature type="transmembrane region" description="Helical" evidence="2">
    <location>
        <begin position="117"/>
        <end position="138"/>
    </location>
</feature>
<accession>A0AAD6HNH3</accession>
<reference evidence="3" key="2">
    <citation type="submission" date="2023-01" db="EMBL/GenBank/DDBJ databases">
        <authorList>
            <person name="Petersen C."/>
        </authorList>
    </citation>
    <scope>NUCLEOTIDE SEQUENCE</scope>
    <source>
        <strain evidence="3">IBT 17514</strain>
    </source>
</reference>
<feature type="transmembrane region" description="Helical" evidence="2">
    <location>
        <begin position="44"/>
        <end position="65"/>
    </location>
</feature>
<keyword evidence="4" id="KW-1185">Reference proteome</keyword>
<proteinExistence type="predicted"/>
<feature type="compositionally biased region" description="Polar residues" evidence="1">
    <location>
        <begin position="200"/>
        <end position="209"/>
    </location>
</feature>
<dbReference type="EMBL" id="JAQJAN010000005">
    <property type="protein sequence ID" value="KAJ5728058.1"/>
    <property type="molecule type" value="Genomic_DNA"/>
</dbReference>
<keyword evidence="2" id="KW-0472">Membrane</keyword>
<comment type="caution">
    <text evidence="3">The sequence shown here is derived from an EMBL/GenBank/DDBJ whole genome shotgun (WGS) entry which is preliminary data.</text>
</comment>
<name>A0AAD6HNH3_9EURO</name>
<dbReference type="AlphaFoldDB" id="A0AAD6HNH3"/>
<sequence>MLSNMLLHSLAAASLLSVFIVTILNGLAYGEVRSLSSSDPATDLAPVSLSVVSFLALIMLTLLVHQEITQNRAWPRWKIGIFFLAIAYLIIASASTAGSIAADHTNTKSSLWIARSVFWGISVFTEGTFCGSLLIIAFQPQSDLQWPHAYNLSQELKTLPETPTTVAPPAPAICDPYPELPRFDTRRGSLRKYPRRSNRYSDGTLSLEPSTDKHGSVDTTSTTSRTSQERHDPEPRLQLPSPSEKDNRPLLRGSGSVRSMPSLRREPSLHLHQSLDNLVQISPTASTLNLDSPTGSTEYLAPREQNIHPLFRSTSPCPSPTPSPGTRVKASPSAGQTITHKTVTRMRSARSLRETRQSASPFLSDEEIADAKDYAQLGFIHAGHVRRSITQYEKRYDLHECPEE</sequence>
<feature type="region of interest" description="Disordered" evidence="1">
    <location>
        <begin position="309"/>
        <end position="337"/>
    </location>
</feature>
<evidence type="ECO:0000256" key="1">
    <source>
        <dbReference type="SAM" id="MobiDB-lite"/>
    </source>
</evidence>
<gene>
    <name evidence="3" type="ORF">N7493_004388</name>
</gene>
<organism evidence="3 4">
    <name type="scientific">Penicillium malachiteum</name>
    <dbReference type="NCBI Taxonomy" id="1324776"/>
    <lineage>
        <taxon>Eukaryota</taxon>
        <taxon>Fungi</taxon>
        <taxon>Dikarya</taxon>
        <taxon>Ascomycota</taxon>
        <taxon>Pezizomycotina</taxon>
        <taxon>Eurotiomycetes</taxon>
        <taxon>Eurotiomycetidae</taxon>
        <taxon>Eurotiales</taxon>
        <taxon>Aspergillaceae</taxon>
        <taxon>Penicillium</taxon>
    </lineage>
</organism>